<evidence type="ECO:0000256" key="8">
    <source>
        <dbReference type="SAM" id="MobiDB-lite"/>
    </source>
</evidence>
<comment type="caution">
    <text evidence="10">The sequence shown here is derived from an EMBL/GenBank/DDBJ whole genome shotgun (WGS) entry which is preliminary data.</text>
</comment>
<keyword evidence="4" id="KW-0805">Transcription regulation</keyword>
<dbReference type="InterPro" id="IPR006786">
    <property type="entry name" value="Pinin_SDK_MemA"/>
</dbReference>
<dbReference type="InterPro" id="IPR039853">
    <property type="entry name" value="Pinin"/>
</dbReference>
<feature type="compositionally biased region" description="Acidic residues" evidence="8">
    <location>
        <begin position="385"/>
        <end position="395"/>
    </location>
</feature>
<evidence type="ECO:0000313" key="11">
    <source>
        <dbReference type="Proteomes" id="UP001280581"/>
    </source>
</evidence>
<keyword evidence="3" id="KW-0507">mRNA processing</keyword>
<keyword evidence="7" id="KW-0539">Nucleus</keyword>
<feature type="compositionally biased region" description="Basic and acidic residues" evidence="8">
    <location>
        <begin position="283"/>
        <end position="311"/>
    </location>
</feature>
<organism evidence="10 11">
    <name type="scientific">Pseudopithomyces chartarum</name>
    <dbReference type="NCBI Taxonomy" id="1892770"/>
    <lineage>
        <taxon>Eukaryota</taxon>
        <taxon>Fungi</taxon>
        <taxon>Dikarya</taxon>
        <taxon>Ascomycota</taxon>
        <taxon>Pezizomycotina</taxon>
        <taxon>Dothideomycetes</taxon>
        <taxon>Pleosporomycetidae</taxon>
        <taxon>Pleosporales</taxon>
        <taxon>Massarineae</taxon>
        <taxon>Didymosphaeriaceae</taxon>
        <taxon>Pseudopithomyces</taxon>
    </lineage>
</organism>
<evidence type="ECO:0000256" key="3">
    <source>
        <dbReference type="ARBA" id="ARBA00022664"/>
    </source>
</evidence>
<accession>A0AAN6RJQ7</accession>
<gene>
    <name evidence="10" type="ORF">GRF29_28g2490547</name>
</gene>
<dbReference type="GO" id="GO:0006397">
    <property type="term" value="P:mRNA processing"/>
    <property type="evidence" value="ECO:0007669"/>
    <property type="project" value="UniProtKB-KW"/>
</dbReference>
<dbReference type="EMBL" id="WVTA01000004">
    <property type="protein sequence ID" value="KAK3214252.1"/>
    <property type="molecule type" value="Genomic_DNA"/>
</dbReference>
<keyword evidence="11" id="KW-1185">Reference proteome</keyword>
<feature type="compositionally biased region" description="Basic residues" evidence="8">
    <location>
        <begin position="206"/>
        <end position="220"/>
    </location>
</feature>
<dbReference type="GO" id="GO:0071013">
    <property type="term" value="C:catalytic step 2 spliceosome"/>
    <property type="evidence" value="ECO:0007669"/>
    <property type="project" value="TreeGrafter"/>
</dbReference>
<dbReference type="Pfam" id="PF04696">
    <property type="entry name" value="Pinin_SDK_memA"/>
    <property type="match status" value="1"/>
</dbReference>
<feature type="region of interest" description="Disordered" evidence="8">
    <location>
        <begin position="283"/>
        <end position="395"/>
    </location>
</feature>
<evidence type="ECO:0000256" key="2">
    <source>
        <dbReference type="ARBA" id="ARBA00010386"/>
    </source>
</evidence>
<feature type="domain" description="Pinin/SDK/MemA protein" evidence="9">
    <location>
        <begin position="155"/>
        <end position="269"/>
    </location>
</feature>
<name>A0AAN6RJQ7_9PLEO</name>
<evidence type="ECO:0000313" key="10">
    <source>
        <dbReference type="EMBL" id="KAK3214252.1"/>
    </source>
</evidence>
<feature type="compositionally biased region" description="Basic and acidic residues" evidence="8">
    <location>
        <begin position="123"/>
        <end position="141"/>
    </location>
</feature>
<evidence type="ECO:0000256" key="1">
    <source>
        <dbReference type="ARBA" id="ARBA00004123"/>
    </source>
</evidence>
<feature type="compositionally biased region" description="Basic and acidic residues" evidence="8">
    <location>
        <begin position="342"/>
        <end position="354"/>
    </location>
</feature>
<feature type="compositionally biased region" description="Polar residues" evidence="8">
    <location>
        <begin position="329"/>
        <end position="339"/>
    </location>
</feature>
<feature type="region of interest" description="Disordered" evidence="8">
    <location>
        <begin position="94"/>
        <end position="220"/>
    </location>
</feature>
<evidence type="ECO:0000256" key="5">
    <source>
        <dbReference type="ARBA" id="ARBA00023163"/>
    </source>
</evidence>
<feature type="compositionally biased region" description="Basic and acidic residues" evidence="8">
    <location>
        <begin position="368"/>
        <end position="384"/>
    </location>
</feature>
<evidence type="ECO:0000256" key="7">
    <source>
        <dbReference type="ARBA" id="ARBA00023242"/>
    </source>
</evidence>
<proteinExistence type="inferred from homology"/>
<comment type="subcellular location">
    <subcellularLocation>
        <location evidence="1">Nucleus</location>
    </subcellularLocation>
</comment>
<dbReference type="PANTHER" id="PTHR12707">
    <property type="entry name" value="PINN"/>
    <property type="match status" value="1"/>
</dbReference>
<evidence type="ECO:0000259" key="9">
    <source>
        <dbReference type="Pfam" id="PF04696"/>
    </source>
</evidence>
<evidence type="ECO:0000256" key="4">
    <source>
        <dbReference type="ARBA" id="ARBA00023015"/>
    </source>
</evidence>
<feature type="compositionally biased region" description="Basic and acidic residues" evidence="8">
    <location>
        <begin position="182"/>
        <end position="196"/>
    </location>
</feature>
<keyword evidence="6" id="KW-0508">mRNA splicing</keyword>
<dbReference type="PANTHER" id="PTHR12707:SF0">
    <property type="entry name" value="PININ"/>
    <property type="match status" value="1"/>
</dbReference>
<comment type="similarity">
    <text evidence="2">Belongs to the pinin family.</text>
</comment>
<protein>
    <recommendedName>
        <fullName evidence="9">Pinin/SDK/MemA protein domain-containing protein</fullName>
    </recommendedName>
</protein>
<evidence type="ECO:0000256" key="6">
    <source>
        <dbReference type="ARBA" id="ARBA00023187"/>
    </source>
</evidence>
<dbReference type="Proteomes" id="UP001280581">
    <property type="component" value="Unassembled WGS sequence"/>
</dbReference>
<reference evidence="10 11" key="1">
    <citation type="submission" date="2021-02" db="EMBL/GenBank/DDBJ databases">
        <title>Genome assembly of Pseudopithomyces chartarum.</title>
        <authorList>
            <person name="Jauregui R."/>
            <person name="Singh J."/>
            <person name="Voisey C."/>
        </authorList>
    </citation>
    <scope>NUCLEOTIDE SEQUENCE [LARGE SCALE GENOMIC DNA]</scope>
    <source>
        <strain evidence="10 11">AGR01</strain>
    </source>
</reference>
<feature type="compositionally biased region" description="Basic and acidic residues" evidence="8">
    <location>
        <begin position="153"/>
        <end position="163"/>
    </location>
</feature>
<dbReference type="GO" id="GO:0008380">
    <property type="term" value="P:RNA splicing"/>
    <property type="evidence" value="ECO:0007669"/>
    <property type="project" value="UniProtKB-KW"/>
</dbReference>
<dbReference type="AlphaFoldDB" id="A0AAN6RJQ7"/>
<sequence>MIPKILLLVKQIRPATTQIYDLRTAVTILLQARAFEAVEGVGNSLATAHDAFVLVVAEGALVADTRCQDLSQPTHSSLGFNQLTMDGIASAVVLPDPEADSPPPTVSSPTGIKRRLSSTSENNNKRTRIDESISPTQRRESVSSTKAAAAPPKGRERGRERRLFGAALGALAQNSATAGQKRRNEIEKRQRAQRQLEEEESEQRKQERKARRQAQRWREHRHFEKESMRIRHDNLLAVAHFLRTTAEPPLYYKPWETTPDQDERIRDQIAEAHDIIRREQQELEAARQRHAEREREATRDVHMGDAHDTLSGKEYNAETSPEPVAANGHPTNGSGTNPNHPARNDDHAESREDGVTPLDQHSTAGHELVNDSTHKDTVDDHGEEVVEAAEDTVIY</sequence>
<keyword evidence="5" id="KW-0804">Transcription</keyword>